<reference evidence="1" key="1">
    <citation type="submission" date="2018-02" db="EMBL/GenBank/DDBJ databases">
        <title>Rhizophora mucronata_Transcriptome.</title>
        <authorList>
            <person name="Meera S.P."/>
            <person name="Sreeshan A."/>
            <person name="Augustine A."/>
        </authorList>
    </citation>
    <scope>NUCLEOTIDE SEQUENCE</scope>
    <source>
        <tissue evidence="1">Leaf</tissue>
    </source>
</reference>
<sequence>MIAALLSLTFFKIFLLLFIQRYHKSCMNLTLKKLLFLRGAHWDSLSRLQ</sequence>
<evidence type="ECO:0000313" key="1">
    <source>
        <dbReference type="EMBL" id="MBX57703.1"/>
    </source>
</evidence>
<accession>A0A2P2PSM8</accession>
<proteinExistence type="predicted"/>
<dbReference type="EMBL" id="GGEC01077219">
    <property type="protein sequence ID" value="MBX57703.1"/>
    <property type="molecule type" value="Transcribed_RNA"/>
</dbReference>
<organism evidence="1">
    <name type="scientific">Rhizophora mucronata</name>
    <name type="common">Asiatic mangrove</name>
    <dbReference type="NCBI Taxonomy" id="61149"/>
    <lineage>
        <taxon>Eukaryota</taxon>
        <taxon>Viridiplantae</taxon>
        <taxon>Streptophyta</taxon>
        <taxon>Embryophyta</taxon>
        <taxon>Tracheophyta</taxon>
        <taxon>Spermatophyta</taxon>
        <taxon>Magnoliopsida</taxon>
        <taxon>eudicotyledons</taxon>
        <taxon>Gunneridae</taxon>
        <taxon>Pentapetalae</taxon>
        <taxon>rosids</taxon>
        <taxon>fabids</taxon>
        <taxon>Malpighiales</taxon>
        <taxon>Rhizophoraceae</taxon>
        <taxon>Rhizophora</taxon>
    </lineage>
</organism>
<dbReference type="AlphaFoldDB" id="A0A2P2PSM8"/>
<name>A0A2P2PSM8_RHIMU</name>
<protein>
    <submittedName>
        <fullName evidence="1">Uncharacterized protein</fullName>
    </submittedName>
</protein>